<proteinExistence type="inferred from homology"/>
<dbReference type="InterPro" id="IPR051526">
    <property type="entry name" value="Beta-Glucosidase_SUN"/>
</dbReference>
<dbReference type="GO" id="GO:0000272">
    <property type="term" value="P:polysaccharide catabolic process"/>
    <property type="evidence" value="ECO:0007669"/>
    <property type="project" value="UniProtKB-KW"/>
</dbReference>
<name>A0A9W9Q3F9_9EURO</name>
<evidence type="ECO:0000256" key="4">
    <source>
        <dbReference type="ARBA" id="ARBA00022525"/>
    </source>
</evidence>
<protein>
    <submittedName>
        <fullName evidence="12">Secreted beta-glucosidase sun1</fullName>
    </submittedName>
</protein>
<keyword evidence="9" id="KW-0961">Cell wall biogenesis/degradation</keyword>
<dbReference type="Proteomes" id="UP001147746">
    <property type="component" value="Unassembled WGS sequence"/>
</dbReference>
<keyword evidence="5" id="KW-0732">Signal</keyword>
<dbReference type="Pfam" id="PF03856">
    <property type="entry name" value="SUN"/>
    <property type="match status" value="1"/>
</dbReference>
<evidence type="ECO:0000256" key="10">
    <source>
        <dbReference type="ARBA" id="ARBA00023326"/>
    </source>
</evidence>
<evidence type="ECO:0000256" key="1">
    <source>
        <dbReference type="ARBA" id="ARBA00004191"/>
    </source>
</evidence>
<feature type="compositionally biased region" description="Low complexity" evidence="11">
    <location>
        <begin position="89"/>
        <end position="118"/>
    </location>
</feature>
<dbReference type="AlphaFoldDB" id="A0A9W9Q3F9"/>
<dbReference type="EMBL" id="JAPZBO010000002">
    <property type="protein sequence ID" value="KAJ5323906.1"/>
    <property type="molecule type" value="Genomic_DNA"/>
</dbReference>
<keyword evidence="3" id="KW-0134">Cell wall</keyword>
<reference evidence="12" key="2">
    <citation type="journal article" date="2023" name="IMA Fungus">
        <title>Comparative genomic study of the Penicillium genus elucidates a diverse pangenome and 15 lateral gene transfer events.</title>
        <authorList>
            <person name="Petersen C."/>
            <person name="Sorensen T."/>
            <person name="Nielsen M.R."/>
            <person name="Sondergaard T.E."/>
            <person name="Sorensen J.L."/>
            <person name="Fitzpatrick D.A."/>
            <person name="Frisvad J.C."/>
            <person name="Nielsen K.L."/>
        </authorList>
    </citation>
    <scope>NUCLEOTIDE SEQUENCE</scope>
    <source>
        <strain evidence="12">IBT 21472</strain>
    </source>
</reference>
<evidence type="ECO:0000256" key="3">
    <source>
        <dbReference type="ARBA" id="ARBA00022512"/>
    </source>
</evidence>
<evidence type="ECO:0000313" key="13">
    <source>
        <dbReference type="Proteomes" id="UP001147746"/>
    </source>
</evidence>
<evidence type="ECO:0000256" key="11">
    <source>
        <dbReference type="SAM" id="MobiDB-lite"/>
    </source>
</evidence>
<evidence type="ECO:0000256" key="9">
    <source>
        <dbReference type="ARBA" id="ARBA00023316"/>
    </source>
</evidence>
<keyword evidence="7" id="KW-0119">Carbohydrate metabolism</keyword>
<keyword evidence="10" id="KW-0624">Polysaccharide degradation</keyword>
<dbReference type="PANTHER" id="PTHR31316:SF0">
    <property type="entry name" value="SECRETED BETA-GLUCOSIDASE SIM1-RELATED"/>
    <property type="match status" value="1"/>
</dbReference>
<evidence type="ECO:0000256" key="8">
    <source>
        <dbReference type="ARBA" id="ARBA00023295"/>
    </source>
</evidence>
<sequence>MKFTNSVAVTLATAGSLAAAHGHGHAHFHKRATETETVAVPGPTVYDFVVMDPSATGSPEEISLSEACAGLADHKLEWLDAPIPAACPTSSSSSSSTSSSSSSSSTSTSTSSSSSTSTVTPTPTVAAQVLLETSAAIISSSSSSSSSTSTVESITSSSSSSTYSAAATSSSSSSSSTSAGLTAEFPDGELDCSTFPSDYGAVALDYLGIDGWSGIQYVTLVDELVSSIVTAVSGDSCTSGSMCSYACPPGYQKSQWPTTQGSTGQSVGGLECKGGKLYLTNTDYKQICIEGTGGVNIRNELSEQVAVCRTDYPGTESETVPLLAAAGASHPLTCPNGETYFKWEGKTTSAQYYVNNKGVSAEKGCQWGDGSEPIGNWAPMNFGVGYSAGSTWLSMFKNEPTTDADLDFKVKLIGDDLSDSCRYDGAGNFYNNAGKITSGNGCTASSSSGNAYFVFYD</sequence>
<evidence type="ECO:0000256" key="7">
    <source>
        <dbReference type="ARBA" id="ARBA00023277"/>
    </source>
</evidence>
<evidence type="ECO:0000313" key="12">
    <source>
        <dbReference type="EMBL" id="KAJ5323906.1"/>
    </source>
</evidence>
<dbReference type="GO" id="GO:0016798">
    <property type="term" value="F:hydrolase activity, acting on glycosyl bonds"/>
    <property type="evidence" value="ECO:0007669"/>
    <property type="project" value="UniProtKB-KW"/>
</dbReference>
<evidence type="ECO:0000256" key="5">
    <source>
        <dbReference type="ARBA" id="ARBA00022729"/>
    </source>
</evidence>
<comment type="similarity">
    <text evidence="2">Belongs to the SUN family.</text>
</comment>
<dbReference type="GO" id="GO:0031505">
    <property type="term" value="P:fungal-type cell wall organization"/>
    <property type="evidence" value="ECO:0007669"/>
    <property type="project" value="TreeGrafter"/>
</dbReference>
<dbReference type="InterPro" id="IPR005556">
    <property type="entry name" value="SUN"/>
</dbReference>
<dbReference type="GO" id="GO:0009986">
    <property type="term" value="C:cell surface"/>
    <property type="evidence" value="ECO:0007669"/>
    <property type="project" value="TreeGrafter"/>
</dbReference>
<reference evidence="12" key="1">
    <citation type="submission" date="2022-12" db="EMBL/GenBank/DDBJ databases">
        <authorList>
            <person name="Petersen C."/>
        </authorList>
    </citation>
    <scope>NUCLEOTIDE SEQUENCE</scope>
    <source>
        <strain evidence="12">IBT 21472</strain>
    </source>
</reference>
<feature type="region of interest" description="Disordered" evidence="11">
    <location>
        <begin position="87"/>
        <end position="121"/>
    </location>
</feature>
<gene>
    <name evidence="12" type="ORF">N7476_002506</name>
</gene>
<keyword evidence="4" id="KW-0964">Secreted</keyword>
<keyword evidence="13" id="KW-1185">Reference proteome</keyword>
<keyword evidence="6" id="KW-0378">Hydrolase</keyword>
<organism evidence="12 13">
    <name type="scientific">Penicillium atrosanguineum</name>
    <dbReference type="NCBI Taxonomy" id="1132637"/>
    <lineage>
        <taxon>Eukaryota</taxon>
        <taxon>Fungi</taxon>
        <taxon>Dikarya</taxon>
        <taxon>Ascomycota</taxon>
        <taxon>Pezizomycotina</taxon>
        <taxon>Eurotiomycetes</taxon>
        <taxon>Eurotiomycetidae</taxon>
        <taxon>Eurotiales</taxon>
        <taxon>Aspergillaceae</taxon>
        <taxon>Penicillium</taxon>
    </lineage>
</organism>
<keyword evidence="8" id="KW-0326">Glycosidase</keyword>
<evidence type="ECO:0000256" key="6">
    <source>
        <dbReference type="ARBA" id="ARBA00022801"/>
    </source>
</evidence>
<comment type="subcellular location">
    <subcellularLocation>
        <location evidence="1">Secreted</location>
        <location evidence="1">Cell wall</location>
    </subcellularLocation>
</comment>
<dbReference type="PANTHER" id="PTHR31316">
    <property type="entry name" value="BETA-GLUCOSIDASE-LIKE PROTEIN NCA3, MITOCHONDRIAL-RELATED"/>
    <property type="match status" value="1"/>
</dbReference>
<dbReference type="GO" id="GO:0009277">
    <property type="term" value="C:fungal-type cell wall"/>
    <property type="evidence" value="ECO:0007669"/>
    <property type="project" value="TreeGrafter"/>
</dbReference>
<accession>A0A9W9Q3F9</accession>
<comment type="caution">
    <text evidence="12">The sequence shown here is derived from an EMBL/GenBank/DDBJ whole genome shotgun (WGS) entry which is preliminary data.</text>
</comment>
<evidence type="ECO:0000256" key="2">
    <source>
        <dbReference type="ARBA" id="ARBA00010579"/>
    </source>
</evidence>